<name>A0A3S4DJC4_9MICO</name>
<evidence type="ECO:0000313" key="1">
    <source>
        <dbReference type="EMBL" id="RWZ52828.1"/>
    </source>
</evidence>
<dbReference type="AlphaFoldDB" id="A0A3S4DJC4"/>
<gene>
    <name evidence="1" type="ORF">ELQ90_02470</name>
</gene>
<sequence length="181" mass="19379">METTAVPLALVIIAGPQASGKSALASALGVELRRRGERVAVVELDQIAAMALPTLPSWEAAHRIFEVTVGLWARTDLTCVIAEGSGSANEVARLRAQATDDAAVIVVAITTSFDTAFARAQSDPTRGISKEHAFLSDVYQHWTDELVRIEPDLLIDTDQVTVDQGVQRVHSAAEAARHRGD</sequence>
<reference evidence="1 2" key="1">
    <citation type="submission" date="2018-12" db="EMBL/GenBank/DDBJ databases">
        <authorList>
            <person name="Li F."/>
        </authorList>
    </citation>
    <scope>NUCLEOTIDE SEQUENCE [LARGE SCALE GENOMIC DNA]</scope>
    <source>
        <strain evidence="1 2">11W25H-1</strain>
    </source>
</reference>
<evidence type="ECO:0008006" key="3">
    <source>
        <dbReference type="Google" id="ProtNLM"/>
    </source>
</evidence>
<comment type="caution">
    <text evidence="1">The sequence shown here is derived from an EMBL/GenBank/DDBJ whole genome shotgun (WGS) entry which is preliminary data.</text>
</comment>
<evidence type="ECO:0000313" key="2">
    <source>
        <dbReference type="Proteomes" id="UP000288547"/>
    </source>
</evidence>
<dbReference type="Proteomes" id="UP000288547">
    <property type="component" value="Unassembled WGS sequence"/>
</dbReference>
<dbReference type="SUPFAM" id="SSF52540">
    <property type="entry name" value="P-loop containing nucleoside triphosphate hydrolases"/>
    <property type="match status" value="1"/>
</dbReference>
<keyword evidence="2" id="KW-1185">Reference proteome</keyword>
<accession>A0A3S4DJC4</accession>
<dbReference type="EMBL" id="RZNB01000001">
    <property type="protein sequence ID" value="RWZ52828.1"/>
    <property type="molecule type" value="Genomic_DNA"/>
</dbReference>
<dbReference type="Gene3D" id="3.40.50.300">
    <property type="entry name" value="P-loop containing nucleotide triphosphate hydrolases"/>
    <property type="match status" value="1"/>
</dbReference>
<proteinExistence type="predicted"/>
<dbReference type="OrthoDB" id="3379520at2"/>
<dbReference type="InterPro" id="IPR027417">
    <property type="entry name" value="P-loop_NTPase"/>
</dbReference>
<protein>
    <recommendedName>
        <fullName evidence="3">Adenylyl-sulfate kinase</fullName>
    </recommendedName>
</protein>
<organism evidence="1 2">
    <name type="scientific">Labedella phragmitis</name>
    <dbReference type="NCBI Taxonomy" id="2498849"/>
    <lineage>
        <taxon>Bacteria</taxon>
        <taxon>Bacillati</taxon>
        <taxon>Actinomycetota</taxon>
        <taxon>Actinomycetes</taxon>
        <taxon>Micrococcales</taxon>
        <taxon>Microbacteriaceae</taxon>
        <taxon>Labedella</taxon>
    </lineage>
</organism>
<dbReference type="RefSeq" id="WP_128493671.1">
    <property type="nucleotide sequence ID" value="NZ_RZNB01000001.1"/>
</dbReference>